<protein>
    <submittedName>
        <fullName evidence="3">SlyX protein</fullName>
    </submittedName>
</protein>
<dbReference type="AlphaFoldDB" id="A0A1N7J4X0"/>
<dbReference type="InterPro" id="IPR007236">
    <property type="entry name" value="SlyX"/>
</dbReference>
<evidence type="ECO:0000256" key="2">
    <source>
        <dbReference type="SAM" id="MobiDB-lite"/>
    </source>
</evidence>
<dbReference type="PANTHER" id="PTHR36508">
    <property type="entry name" value="PROTEIN SLYX"/>
    <property type="match status" value="1"/>
</dbReference>
<organism evidence="3 4">
    <name type="scientific">Thalassolituus maritimus</name>
    <dbReference type="NCBI Taxonomy" id="484498"/>
    <lineage>
        <taxon>Bacteria</taxon>
        <taxon>Pseudomonadati</taxon>
        <taxon>Pseudomonadota</taxon>
        <taxon>Gammaproteobacteria</taxon>
        <taxon>Oceanospirillales</taxon>
        <taxon>Oceanospirillaceae</taxon>
        <taxon>Thalassolituus</taxon>
    </lineage>
</organism>
<evidence type="ECO:0000313" key="3">
    <source>
        <dbReference type="EMBL" id="SIS44271.1"/>
    </source>
</evidence>
<feature type="coiled-coil region" evidence="1">
    <location>
        <begin position="12"/>
        <end position="46"/>
    </location>
</feature>
<evidence type="ECO:0000313" key="4">
    <source>
        <dbReference type="Proteomes" id="UP000185639"/>
    </source>
</evidence>
<sequence>MENKLPPAAERVTQLETRITYLEDTVETLNKELATISAEFRLAKEALQHMYRRMEQIQTTDSGIANPADEPPPPHY</sequence>
<gene>
    <name evidence="3" type="ORF">SAMN05421686_101350</name>
</gene>
<dbReference type="PANTHER" id="PTHR36508:SF1">
    <property type="entry name" value="PROTEIN SLYX"/>
    <property type="match status" value="1"/>
</dbReference>
<dbReference type="Gene3D" id="1.20.5.340">
    <property type="match status" value="1"/>
</dbReference>
<dbReference type="Pfam" id="PF04102">
    <property type="entry name" value="SlyX"/>
    <property type="match status" value="1"/>
</dbReference>
<dbReference type="EMBL" id="FTOH01000001">
    <property type="protein sequence ID" value="SIS44271.1"/>
    <property type="molecule type" value="Genomic_DNA"/>
</dbReference>
<dbReference type="RefSeq" id="WP_068439695.1">
    <property type="nucleotide sequence ID" value="NZ_CAJWBH010000003.1"/>
</dbReference>
<keyword evidence="4" id="KW-1185">Reference proteome</keyword>
<name>A0A1N7J4X0_9GAMM</name>
<accession>A0A1N7J4X0</accession>
<reference evidence="4" key="1">
    <citation type="submission" date="2017-01" db="EMBL/GenBank/DDBJ databases">
        <authorList>
            <person name="Varghese N."/>
            <person name="Submissions S."/>
        </authorList>
    </citation>
    <scope>NUCLEOTIDE SEQUENCE [LARGE SCALE GENOMIC DNA]</scope>
    <source>
        <strain evidence="4">DSM 24913</strain>
    </source>
</reference>
<feature type="region of interest" description="Disordered" evidence="2">
    <location>
        <begin position="56"/>
        <end position="76"/>
    </location>
</feature>
<evidence type="ECO:0000256" key="1">
    <source>
        <dbReference type="SAM" id="Coils"/>
    </source>
</evidence>
<dbReference type="STRING" id="484498.SAMN05421686_101350"/>
<dbReference type="Proteomes" id="UP000185639">
    <property type="component" value="Unassembled WGS sequence"/>
</dbReference>
<proteinExistence type="predicted"/>
<keyword evidence="1" id="KW-0175">Coiled coil</keyword>